<dbReference type="SUPFAM" id="SSF53254">
    <property type="entry name" value="Phosphoglycerate mutase-like"/>
    <property type="match status" value="1"/>
</dbReference>
<organism evidence="1 2">
    <name type="scientific">Modicisalibacter xianhensis</name>
    <dbReference type="NCBI Taxonomy" id="442341"/>
    <lineage>
        <taxon>Bacteria</taxon>
        <taxon>Pseudomonadati</taxon>
        <taxon>Pseudomonadota</taxon>
        <taxon>Gammaproteobacteria</taxon>
        <taxon>Oceanospirillales</taxon>
        <taxon>Halomonadaceae</taxon>
        <taxon>Modicisalibacter</taxon>
    </lineage>
</organism>
<dbReference type="GO" id="GO:0101006">
    <property type="term" value="F:protein histidine phosphatase activity"/>
    <property type="evidence" value="ECO:0007669"/>
    <property type="project" value="InterPro"/>
</dbReference>
<dbReference type="InterPro" id="IPR013078">
    <property type="entry name" value="His_Pase_superF_clade-1"/>
</dbReference>
<protein>
    <submittedName>
        <fullName evidence="1">Phosphohistidine phosphatase SixA</fullName>
    </submittedName>
</protein>
<accession>A0A4R8G562</accession>
<dbReference type="OrthoDB" id="280692at2"/>
<name>A0A4R8G562_9GAMM</name>
<dbReference type="NCBIfam" id="TIGR00249">
    <property type="entry name" value="sixA"/>
    <property type="match status" value="1"/>
</dbReference>
<dbReference type="EMBL" id="SOEC01000003">
    <property type="protein sequence ID" value="TDX31789.1"/>
    <property type="molecule type" value="Genomic_DNA"/>
</dbReference>
<reference evidence="1 2" key="1">
    <citation type="submission" date="2019-03" db="EMBL/GenBank/DDBJ databases">
        <title>Freshwater and sediment microbial communities from various areas in North America, analyzing microbe dynamics in response to fracking.</title>
        <authorList>
            <person name="Lamendella R."/>
        </authorList>
    </citation>
    <scope>NUCLEOTIDE SEQUENCE [LARGE SCALE GENOMIC DNA]</scope>
    <source>
        <strain evidence="1 2">6_TX</strain>
    </source>
</reference>
<dbReference type="InterPro" id="IPR004449">
    <property type="entry name" value="SixA"/>
</dbReference>
<gene>
    <name evidence="1" type="ORF">DFO67_103388</name>
</gene>
<evidence type="ECO:0000313" key="2">
    <source>
        <dbReference type="Proteomes" id="UP000294489"/>
    </source>
</evidence>
<dbReference type="SMART" id="SM00855">
    <property type="entry name" value="PGAM"/>
    <property type="match status" value="1"/>
</dbReference>
<dbReference type="RefSeq" id="WP_134016716.1">
    <property type="nucleotide sequence ID" value="NZ_SOEC01000003.1"/>
</dbReference>
<dbReference type="Gene3D" id="3.40.50.1240">
    <property type="entry name" value="Phosphoglycerate mutase-like"/>
    <property type="match status" value="1"/>
</dbReference>
<sequence>MNPALWIMRHGQAAPGHPDSQRALTEAGRQEVARMTAWLAETLDGALLARLQIAASPYVRAQQTATIVADHLDKSVETLNLITPDDPVEPVLDWLQANAMASPWLLISHMPLVGELTGRLVEGDPRSSFPMPTAAIAALEAEVWAAGCARLHAFRHPAELT</sequence>
<proteinExistence type="predicted"/>
<evidence type="ECO:0000313" key="1">
    <source>
        <dbReference type="EMBL" id="TDX31789.1"/>
    </source>
</evidence>
<dbReference type="AlphaFoldDB" id="A0A4R8G562"/>
<dbReference type="GO" id="GO:0005737">
    <property type="term" value="C:cytoplasm"/>
    <property type="evidence" value="ECO:0007669"/>
    <property type="project" value="InterPro"/>
</dbReference>
<dbReference type="Pfam" id="PF00300">
    <property type="entry name" value="His_Phos_1"/>
    <property type="match status" value="1"/>
</dbReference>
<comment type="caution">
    <text evidence="1">The sequence shown here is derived from an EMBL/GenBank/DDBJ whole genome shotgun (WGS) entry which is preliminary data.</text>
</comment>
<dbReference type="CDD" id="cd07067">
    <property type="entry name" value="HP_PGM_like"/>
    <property type="match status" value="1"/>
</dbReference>
<dbReference type="InterPro" id="IPR029033">
    <property type="entry name" value="His_PPase_superfam"/>
</dbReference>
<dbReference type="Proteomes" id="UP000294489">
    <property type="component" value="Unassembled WGS sequence"/>
</dbReference>